<proteinExistence type="predicted"/>
<feature type="non-terminal residue" evidence="1">
    <location>
        <position position="41"/>
    </location>
</feature>
<dbReference type="AlphaFoldDB" id="A0A4Y2E934"/>
<dbReference type="EMBL" id="BGPR01000516">
    <property type="protein sequence ID" value="GBM24364.1"/>
    <property type="molecule type" value="Genomic_DNA"/>
</dbReference>
<comment type="caution">
    <text evidence="1">The sequence shown here is derived from an EMBL/GenBank/DDBJ whole genome shotgun (WGS) entry which is preliminary data.</text>
</comment>
<keyword evidence="2" id="KW-1185">Reference proteome</keyword>
<organism evidence="1 2">
    <name type="scientific">Araneus ventricosus</name>
    <name type="common">Orbweaver spider</name>
    <name type="synonym">Epeira ventricosa</name>
    <dbReference type="NCBI Taxonomy" id="182803"/>
    <lineage>
        <taxon>Eukaryota</taxon>
        <taxon>Metazoa</taxon>
        <taxon>Ecdysozoa</taxon>
        <taxon>Arthropoda</taxon>
        <taxon>Chelicerata</taxon>
        <taxon>Arachnida</taxon>
        <taxon>Araneae</taxon>
        <taxon>Araneomorphae</taxon>
        <taxon>Entelegynae</taxon>
        <taxon>Araneoidea</taxon>
        <taxon>Araneidae</taxon>
        <taxon>Araneus</taxon>
    </lineage>
</organism>
<name>A0A4Y2E934_ARAVE</name>
<reference evidence="1 2" key="1">
    <citation type="journal article" date="2019" name="Sci. Rep.">
        <title>Orb-weaving spider Araneus ventricosus genome elucidates the spidroin gene catalogue.</title>
        <authorList>
            <person name="Kono N."/>
            <person name="Nakamura H."/>
            <person name="Ohtoshi R."/>
            <person name="Moran D.A.P."/>
            <person name="Shinohara A."/>
            <person name="Yoshida Y."/>
            <person name="Fujiwara M."/>
            <person name="Mori M."/>
            <person name="Tomita M."/>
            <person name="Arakawa K."/>
        </authorList>
    </citation>
    <scope>NUCLEOTIDE SEQUENCE [LARGE SCALE GENOMIC DNA]</scope>
</reference>
<sequence>MRLSELIFMPKYRPVKTGVMKVEQIYLSNKSSTLSYSRSNH</sequence>
<evidence type="ECO:0000313" key="2">
    <source>
        <dbReference type="Proteomes" id="UP000499080"/>
    </source>
</evidence>
<gene>
    <name evidence="1" type="ORF">AVEN_202345_1</name>
</gene>
<dbReference type="Proteomes" id="UP000499080">
    <property type="component" value="Unassembled WGS sequence"/>
</dbReference>
<protein>
    <submittedName>
        <fullName evidence="1">Uncharacterized protein</fullName>
    </submittedName>
</protein>
<evidence type="ECO:0000313" key="1">
    <source>
        <dbReference type="EMBL" id="GBM24364.1"/>
    </source>
</evidence>
<accession>A0A4Y2E934</accession>